<evidence type="ECO:0000256" key="1">
    <source>
        <dbReference type="SAM" id="Phobius"/>
    </source>
</evidence>
<feature type="non-terminal residue" evidence="2">
    <location>
        <position position="1"/>
    </location>
</feature>
<sequence>STSTSTDFWQYSEIVCTSTETELIQNATTGAEFYLKKSISYGDFLIITFLVVFLIFGIAKFLINFIIPKIIYWKK</sequence>
<keyword evidence="1" id="KW-1133">Transmembrane helix</keyword>
<proteinExistence type="predicted"/>
<accession>X1KJ03</accession>
<organism evidence="2">
    <name type="scientific">marine sediment metagenome</name>
    <dbReference type="NCBI Taxonomy" id="412755"/>
    <lineage>
        <taxon>unclassified sequences</taxon>
        <taxon>metagenomes</taxon>
        <taxon>ecological metagenomes</taxon>
    </lineage>
</organism>
<dbReference type="AlphaFoldDB" id="X1KJ03"/>
<reference evidence="2" key="1">
    <citation type="journal article" date="2014" name="Front. Microbiol.">
        <title>High frequency of phylogenetically diverse reductive dehalogenase-homologous genes in deep subseafloor sedimentary metagenomes.</title>
        <authorList>
            <person name="Kawai M."/>
            <person name="Futagami T."/>
            <person name="Toyoda A."/>
            <person name="Takaki Y."/>
            <person name="Nishi S."/>
            <person name="Hori S."/>
            <person name="Arai W."/>
            <person name="Tsubouchi T."/>
            <person name="Morono Y."/>
            <person name="Uchiyama I."/>
            <person name="Ito T."/>
            <person name="Fujiyama A."/>
            <person name="Inagaki F."/>
            <person name="Takami H."/>
        </authorList>
    </citation>
    <scope>NUCLEOTIDE SEQUENCE</scope>
    <source>
        <strain evidence="2">Expedition CK06-06</strain>
    </source>
</reference>
<name>X1KJ03_9ZZZZ</name>
<feature type="transmembrane region" description="Helical" evidence="1">
    <location>
        <begin position="44"/>
        <end position="67"/>
    </location>
</feature>
<evidence type="ECO:0000313" key="2">
    <source>
        <dbReference type="EMBL" id="GAH93595.1"/>
    </source>
</evidence>
<keyword evidence="1" id="KW-0812">Transmembrane</keyword>
<comment type="caution">
    <text evidence="2">The sequence shown here is derived from an EMBL/GenBank/DDBJ whole genome shotgun (WGS) entry which is preliminary data.</text>
</comment>
<dbReference type="EMBL" id="BARV01000113">
    <property type="protein sequence ID" value="GAH93595.1"/>
    <property type="molecule type" value="Genomic_DNA"/>
</dbReference>
<gene>
    <name evidence="2" type="ORF">S06H3_00602</name>
</gene>
<protein>
    <submittedName>
        <fullName evidence="2">Uncharacterized protein</fullName>
    </submittedName>
</protein>
<keyword evidence="1" id="KW-0472">Membrane</keyword>